<proteinExistence type="predicted"/>
<dbReference type="Proteomes" id="UP000050668">
    <property type="component" value="Unassembled WGS sequence"/>
</dbReference>
<gene>
    <name evidence="1" type="ORF">AEA09_09480</name>
</gene>
<dbReference type="EMBL" id="LGRV01000003">
    <property type="protein sequence ID" value="KOS68745.1"/>
    <property type="molecule type" value="Genomic_DNA"/>
</dbReference>
<comment type="caution">
    <text evidence="1">The sequence shown here is derived from an EMBL/GenBank/DDBJ whole genome shotgun (WGS) entry which is preliminary data.</text>
</comment>
<organism evidence="1 2">
    <name type="scientific">Lysinibacillus contaminans</name>
    <dbReference type="NCBI Taxonomy" id="1293441"/>
    <lineage>
        <taxon>Bacteria</taxon>
        <taxon>Bacillati</taxon>
        <taxon>Bacillota</taxon>
        <taxon>Bacilli</taxon>
        <taxon>Bacillales</taxon>
        <taxon>Bacillaceae</taxon>
        <taxon>Lysinibacillus</taxon>
    </lineage>
</organism>
<dbReference type="RefSeq" id="WP_053583593.1">
    <property type="nucleotide sequence ID" value="NZ_LGRV01000003.1"/>
</dbReference>
<evidence type="ECO:0000313" key="2">
    <source>
        <dbReference type="Proteomes" id="UP000050668"/>
    </source>
</evidence>
<sequence length="59" mass="6880">MNEAFGKQLQEKLKTIQYTLLKVGKSTQDAEDILLETCFVTRIPKFFNKVNHQFPGYTQ</sequence>
<protein>
    <submittedName>
        <fullName evidence="1">Uncharacterized protein</fullName>
    </submittedName>
</protein>
<accession>A0ABR5K237</accession>
<reference evidence="2" key="1">
    <citation type="submission" date="2015-07" db="EMBL/GenBank/DDBJ databases">
        <title>Fjat-14205 dsm 2895.</title>
        <authorList>
            <person name="Liu B."/>
            <person name="Wang J."/>
            <person name="Zhu Y."/>
            <person name="Liu G."/>
            <person name="Chen Q."/>
            <person name="Chen Z."/>
            <person name="Lan J."/>
            <person name="Che J."/>
            <person name="Ge C."/>
            <person name="Shi H."/>
            <person name="Pan Z."/>
            <person name="Liu X."/>
        </authorList>
    </citation>
    <scope>NUCLEOTIDE SEQUENCE [LARGE SCALE GENOMIC DNA]</scope>
    <source>
        <strain evidence="2">DSM 25560</strain>
    </source>
</reference>
<keyword evidence="2" id="KW-1185">Reference proteome</keyword>
<evidence type="ECO:0000313" key="1">
    <source>
        <dbReference type="EMBL" id="KOS68745.1"/>
    </source>
</evidence>
<name>A0ABR5K237_9BACI</name>